<dbReference type="AlphaFoldDB" id="L8WIP4"/>
<dbReference type="Proteomes" id="UP000011668">
    <property type="component" value="Unassembled WGS sequence"/>
</dbReference>
<feature type="compositionally biased region" description="Polar residues" evidence="1">
    <location>
        <begin position="67"/>
        <end position="76"/>
    </location>
</feature>
<dbReference type="HOGENOM" id="CLU_2656144_0_0_1"/>
<organism evidence="2 3">
    <name type="scientific">Thanatephorus cucumeris (strain AG1-IA)</name>
    <name type="common">Rice sheath blight fungus</name>
    <name type="synonym">Rhizoctonia solani</name>
    <dbReference type="NCBI Taxonomy" id="983506"/>
    <lineage>
        <taxon>Eukaryota</taxon>
        <taxon>Fungi</taxon>
        <taxon>Dikarya</taxon>
        <taxon>Basidiomycota</taxon>
        <taxon>Agaricomycotina</taxon>
        <taxon>Agaricomycetes</taxon>
        <taxon>Cantharellales</taxon>
        <taxon>Ceratobasidiaceae</taxon>
        <taxon>Rhizoctonia</taxon>
        <taxon>Rhizoctonia solani AG-1</taxon>
    </lineage>
</organism>
<reference evidence="2 3" key="1">
    <citation type="journal article" date="2013" name="Nat. Commun.">
        <title>The evolution and pathogenic mechanisms of the rice sheath blight pathogen.</title>
        <authorList>
            <person name="Zheng A."/>
            <person name="Lin R."/>
            <person name="Xu L."/>
            <person name="Qin P."/>
            <person name="Tang C."/>
            <person name="Ai P."/>
            <person name="Zhang D."/>
            <person name="Liu Y."/>
            <person name="Sun Z."/>
            <person name="Feng H."/>
            <person name="Wang Y."/>
            <person name="Chen Y."/>
            <person name="Liang X."/>
            <person name="Fu R."/>
            <person name="Li Q."/>
            <person name="Zhang J."/>
            <person name="Yu X."/>
            <person name="Xie Z."/>
            <person name="Ding L."/>
            <person name="Guan P."/>
            <person name="Tang J."/>
            <person name="Liang Y."/>
            <person name="Wang S."/>
            <person name="Deng Q."/>
            <person name="Li S."/>
            <person name="Zhu J."/>
            <person name="Wang L."/>
            <person name="Liu H."/>
            <person name="Li P."/>
        </authorList>
    </citation>
    <scope>NUCLEOTIDE SEQUENCE [LARGE SCALE GENOMIC DNA]</scope>
    <source>
        <strain evidence="3">AG-1 IA</strain>
    </source>
</reference>
<protein>
    <submittedName>
        <fullName evidence="2">Uncharacterized protein</fullName>
    </submittedName>
</protein>
<proteinExistence type="predicted"/>
<evidence type="ECO:0000313" key="2">
    <source>
        <dbReference type="EMBL" id="ELU36219.1"/>
    </source>
</evidence>
<comment type="caution">
    <text evidence="2">The sequence shown here is derived from an EMBL/GenBank/DDBJ whole genome shotgun (WGS) entry which is preliminary data.</text>
</comment>
<dbReference type="EMBL" id="AFRT01003940">
    <property type="protein sequence ID" value="ELU36219.1"/>
    <property type="molecule type" value="Genomic_DNA"/>
</dbReference>
<evidence type="ECO:0000256" key="1">
    <source>
        <dbReference type="SAM" id="MobiDB-lite"/>
    </source>
</evidence>
<gene>
    <name evidence="2" type="ORF">AG1IA_09751</name>
</gene>
<feature type="region of interest" description="Disordered" evidence="1">
    <location>
        <begin position="52"/>
        <end position="76"/>
    </location>
</feature>
<keyword evidence="3" id="KW-1185">Reference proteome</keyword>
<name>L8WIP4_THACA</name>
<sequence length="76" mass="8442">MYPTSTFFSAVSFTPNADDHASLDSGCFSRLRWVFKYVIRRGCPDCARVGCSSRSGPNPTNQPPVHPTTNQPVRDH</sequence>
<evidence type="ECO:0000313" key="3">
    <source>
        <dbReference type="Proteomes" id="UP000011668"/>
    </source>
</evidence>
<accession>L8WIP4</accession>